<feature type="transmembrane region" description="Helical" evidence="5">
    <location>
        <begin position="154"/>
        <end position="176"/>
    </location>
</feature>
<dbReference type="GO" id="GO:0005765">
    <property type="term" value="C:lysosomal membrane"/>
    <property type="evidence" value="ECO:0007669"/>
    <property type="project" value="TreeGrafter"/>
</dbReference>
<reference evidence="8" key="1">
    <citation type="submission" date="2021-02" db="EMBL/GenBank/DDBJ databases">
        <authorList>
            <person name="Nowell W R."/>
        </authorList>
    </citation>
    <scope>NUCLEOTIDE SEQUENCE</scope>
</reference>
<evidence type="ECO:0000259" key="6">
    <source>
        <dbReference type="PROSITE" id="PS50848"/>
    </source>
</evidence>
<evidence type="ECO:0000256" key="2">
    <source>
        <dbReference type="ARBA" id="ARBA00022692"/>
    </source>
</evidence>
<keyword evidence="5" id="KW-1133">Transmembrane helix</keyword>
<dbReference type="Gene3D" id="3.30.530.20">
    <property type="match status" value="1"/>
</dbReference>
<dbReference type="GO" id="GO:0140284">
    <property type="term" value="C:endoplasmic reticulum-endosome membrane contact site"/>
    <property type="evidence" value="ECO:0007669"/>
    <property type="project" value="TreeGrafter"/>
</dbReference>
<feature type="domain" description="MENTAL" evidence="7">
    <location>
        <begin position="77"/>
        <end position="250"/>
    </location>
</feature>
<dbReference type="Pfam" id="PF01852">
    <property type="entry name" value="START"/>
    <property type="match status" value="1"/>
</dbReference>
<keyword evidence="3 5" id="KW-0472">Membrane</keyword>
<name>A0A813R7Z7_9BILA</name>
<organism evidence="8 10">
    <name type="scientific">Didymodactylos carnosus</name>
    <dbReference type="NCBI Taxonomy" id="1234261"/>
    <lineage>
        <taxon>Eukaryota</taxon>
        <taxon>Metazoa</taxon>
        <taxon>Spiralia</taxon>
        <taxon>Gnathifera</taxon>
        <taxon>Rotifera</taxon>
        <taxon>Eurotatoria</taxon>
        <taxon>Bdelloidea</taxon>
        <taxon>Philodinida</taxon>
        <taxon>Philodinidae</taxon>
        <taxon>Didymodactylos</taxon>
    </lineage>
</organism>
<evidence type="ECO:0000256" key="5">
    <source>
        <dbReference type="SAM" id="Phobius"/>
    </source>
</evidence>
<evidence type="ECO:0000313" key="10">
    <source>
        <dbReference type="Proteomes" id="UP000663829"/>
    </source>
</evidence>
<feature type="region of interest" description="Disordered" evidence="4">
    <location>
        <begin position="211"/>
        <end position="235"/>
    </location>
</feature>
<dbReference type="PANTHER" id="PTHR46121">
    <property type="entry name" value="STEROIDOGENIC ACUTE REGULATORY PROTEIN-LIKE"/>
    <property type="match status" value="1"/>
</dbReference>
<comment type="caution">
    <text evidence="8">The sequence shown here is derived from an EMBL/GenBank/DDBJ whole genome shotgun (WGS) entry which is preliminary data.</text>
</comment>
<dbReference type="PANTHER" id="PTHR46121:SF4">
    <property type="entry name" value="STEROIDOGENIC ACUTE REGULATORY PROTEIN-LIKE"/>
    <property type="match status" value="1"/>
</dbReference>
<dbReference type="Proteomes" id="UP000681722">
    <property type="component" value="Unassembled WGS sequence"/>
</dbReference>
<dbReference type="PROSITE" id="PS50848">
    <property type="entry name" value="START"/>
    <property type="match status" value="1"/>
</dbReference>
<dbReference type="GO" id="GO:0015485">
    <property type="term" value="F:cholesterol binding"/>
    <property type="evidence" value="ECO:0007669"/>
    <property type="project" value="TreeGrafter"/>
</dbReference>
<feature type="domain" description="START" evidence="6">
    <location>
        <begin position="273"/>
        <end position="422"/>
    </location>
</feature>
<evidence type="ECO:0000259" key="7">
    <source>
        <dbReference type="PROSITE" id="PS51439"/>
    </source>
</evidence>
<evidence type="ECO:0000256" key="1">
    <source>
        <dbReference type="ARBA" id="ARBA00004141"/>
    </source>
</evidence>
<evidence type="ECO:0000313" key="9">
    <source>
        <dbReference type="EMBL" id="CAF3559109.1"/>
    </source>
</evidence>
<dbReference type="EMBL" id="CAJOBC010000239">
    <property type="protein sequence ID" value="CAF3559109.1"/>
    <property type="molecule type" value="Genomic_DNA"/>
</dbReference>
<dbReference type="InterPro" id="IPR019498">
    <property type="entry name" value="MENTAL"/>
</dbReference>
<dbReference type="Proteomes" id="UP000663829">
    <property type="component" value="Unassembled WGS sequence"/>
</dbReference>
<dbReference type="InterPro" id="IPR000799">
    <property type="entry name" value="StAR-like"/>
</dbReference>
<comment type="subcellular location">
    <subcellularLocation>
        <location evidence="1">Membrane</location>
        <topology evidence="1">Multi-pass membrane protein</topology>
    </subcellularLocation>
</comment>
<dbReference type="SUPFAM" id="SSF55961">
    <property type="entry name" value="Bet v1-like"/>
    <property type="match status" value="1"/>
</dbReference>
<dbReference type="EMBL" id="CAJNOQ010000239">
    <property type="protein sequence ID" value="CAF0776530.1"/>
    <property type="molecule type" value="Genomic_DNA"/>
</dbReference>
<dbReference type="PROSITE" id="PS51439">
    <property type="entry name" value="MENTAL"/>
    <property type="match status" value="1"/>
</dbReference>
<dbReference type="InterPro" id="IPR002913">
    <property type="entry name" value="START_lipid-bd_dom"/>
</dbReference>
<dbReference type="GO" id="GO:0005789">
    <property type="term" value="C:endoplasmic reticulum membrane"/>
    <property type="evidence" value="ECO:0007669"/>
    <property type="project" value="TreeGrafter"/>
</dbReference>
<dbReference type="GO" id="GO:0030301">
    <property type="term" value="P:cholesterol transport"/>
    <property type="evidence" value="ECO:0007669"/>
    <property type="project" value="TreeGrafter"/>
</dbReference>
<dbReference type="InterPro" id="IPR051869">
    <property type="entry name" value="STARD3"/>
</dbReference>
<protein>
    <recommendedName>
        <fullName evidence="11">START domain-containing protein</fullName>
    </recommendedName>
</protein>
<dbReference type="InterPro" id="IPR023393">
    <property type="entry name" value="START-like_dom_sf"/>
</dbReference>
<dbReference type="OrthoDB" id="74575at2759"/>
<gene>
    <name evidence="8" type="ORF">GPM918_LOCUS2222</name>
    <name evidence="9" type="ORF">SRO942_LOCUS2222</name>
</gene>
<dbReference type="GO" id="GO:0031902">
    <property type="term" value="C:late endosome membrane"/>
    <property type="evidence" value="ECO:0007669"/>
    <property type="project" value="TreeGrafter"/>
</dbReference>
<dbReference type="GO" id="GO:0099044">
    <property type="term" value="P:vesicle tethering to endoplasmic reticulum"/>
    <property type="evidence" value="ECO:0007669"/>
    <property type="project" value="TreeGrafter"/>
</dbReference>
<dbReference type="Pfam" id="PF10457">
    <property type="entry name" value="MENTAL"/>
    <property type="match status" value="1"/>
</dbReference>
<dbReference type="AlphaFoldDB" id="A0A813R7Z7"/>
<keyword evidence="10" id="KW-1185">Reference proteome</keyword>
<evidence type="ECO:0008006" key="11">
    <source>
        <dbReference type="Google" id="ProtNLM"/>
    </source>
</evidence>
<proteinExistence type="predicted"/>
<dbReference type="SMART" id="SM00234">
    <property type="entry name" value="START"/>
    <property type="match status" value="1"/>
</dbReference>
<accession>A0A813R7Z7</accession>
<sequence length="432" mass="49414">MMNAIKSLNVERTTYPKYQHNMPECDQTLPTEQATETLNQVNKQLMSLYQNQTSSTSTNLSLNESTPFTFSQTKQKMYQVRRTFLLIVTFDLIFMILLWIIYDQILNRTIIDAFHIEIEHYSIKTSLFDVVALSALRFILLMVSYAIMKWSHLIFVAFTTLGSTGFIIAKALVFSISKSDKGFTVNERSWERRPLINDNYPSNYRSITTRSNSDRQSFYSPVPSIDGSEPDNDRTENFRNVLTDTETSVIGTPMSIDFESQEDYEKCADDTIEELWKIFKDTEGWSLELKSSDGEHIVVSKIYPKWSKVFKLTLTSEQAHGVVAKRDFVNLTVKRFIDDVAVLGAQACLHPNAPPKDNCVRGENGPTAYIIEKIDNSNSKFTWILNVDLKGWLPQYIINQSLASAQIDVVESLRKRVSKRNDISSIQTTTSS</sequence>
<feature type="transmembrane region" description="Helical" evidence="5">
    <location>
        <begin position="127"/>
        <end position="147"/>
    </location>
</feature>
<evidence type="ECO:0000313" key="8">
    <source>
        <dbReference type="EMBL" id="CAF0776530.1"/>
    </source>
</evidence>
<feature type="transmembrane region" description="Helical" evidence="5">
    <location>
        <begin position="84"/>
        <end position="102"/>
    </location>
</feature>
<keyword evidence="2 5" id="KW-0812">Transmembrane</keyword>
<evidence type="ECO:0000256" key="3">
    <source>
        <dbReference type="ARBA" id="ARBA00023136"/>
    </source>
</evidence>
<dbReference type="PRINTS" id="PR00978">
    <property type="entry name" value="STARPROTEIN"/>
</dbReference>
<evidence type="ECO:0000256" key="4">
    <source>
        <dbReference type="SAM" id="MobiDB-lite"/>
    </source>
</evidence>